<evidence type="ECO:0000313" key="3">
    <source>
        <dbReference type="Proteomes" id="UP000185891"/>
    </source>
</evidence>
<dbReference type="PANTHER" id="PTHR30093">
    <property type="entry name" value="GENERAL SECRETION PATHWAY PROTEIN G"/>
    <property type="match status" value="1"/>
</dbReference>
<name>A0A1F5EL71_9BACT</name>
<feature type="transmembrane region" description="Helical" evidence="1">
    <location>
        <begin position="12"/>
        <end position="36"/>
    </location>
</feature>
<dbReference type="InterPro" id="IPR012902">
    <property type="entry name" value="N_methyl_site"/>
</dbReference>
<gene>
    <name evidence="2" type="ORF">A3E89_02455</name>
</gene>
<dbReference type="EMBL" id="MFAA01000041">
    <property type="protein sequence ID" value="OGD68148.1"/>
    <property type="molecule type" value="Genomic_DNA"/>
</dbReference>
<dbReference type="InterPro" id="IPR045584">
    <property type="entry name" value="Pilin-like"/>
</dbReference>
<dbReference type="Pfam" id="PF07963">
    <property type="entry name" value="N_methyl"/>
    <property type="match status" value="1"/>
</dbReference>
<reference evidence="2 3" key="1">
    <citation type="journal article" date="2016" name="Nat. Commun.">
        <title>Thousands of microbial genomes shed light on interconnected biogeochemical processes in an aquifer system.</title>
        <authorList>
            <person name="Anantharaman K."/>
            <person name="Brown C.T."/>
            <person name="Hug L.A."/>
            <person name="Sharon I."/>
            <person name="Castelle C.J."/>
            <person name="Probst A.J."/>
            <person name="Thomas B.C."/>
            <person name="Singh A."/>
            <person name="Wilkins M.J."/>
            <person name="Karaoz U."/>
            <person name="Brodie E.L."/>
            <person name="Williams K.H."/>
            <person name="Hubbard S.S."/>
            <person name="Banfield J.F."/>
        </authorList>
    </citation>
    <scope>NUCLEOTIDE SEQUENCE [LARGE SCALE GENOMIC DNA]</scope>
</reference>
<protein>
    <recommendedName>
        <fullName evidence="4">Type II secretion system protein GspG C-terminal domain-containing protein</fullName>
    </recommendedName>
</protein>
<dbReference type="SUPFAM" id="SSF54523">
    <property type="entry name" value="Pili subunits"/>
    <property type="match status" value="1"/>
</dbReference>
<accession>A0A1F5EL71</accession>
<organism evidence="2 3">
    <name type="scientific">Candidatus Campbellbacteria bacterium RIFCSPHIGHO2_12_FULL_35_10</name>
    <dbReference type="NCBI Taxonomy" id="1797578"/>
    <lineage>
        <taxon>Bacteria</taxon>
        <taxon>Candidatus Campbelliibacteriota</taxon>
    </lineage>
</organism>
<proteinExistence type="predicted"/>
<keyword evidence="1" id="KW-0812">Transmembrane</keyword>
<evidence type="ECO:0000313" key="2">
    <source>
        <dbReference type="EMBL" id="OGD68148.1"/>
    </source>
</evidence>
<sequence length="173" mass="18741">MFFNKNDKGFTLIELLVVISIIGILSSFVFSSLNAARIKANDSQRKSEIDQIGIALNLYFDKYGNWMQAGSGCGYSGNGNGWFNYVGGSYPKSMGQCLVDSDFSSAEIIDPTEGKTSTPSTGFSYMKYSCGTPTRTHVYAKLQGVPQSSTATDGTCCASCDSSYGMNYYILVK</sequence>
<dbReference type="Gene3D" id="3.30.700.10">
    <property type="entry name" value="Glycoprotein, Type 4 Pilin"/>
    <property type="match status" value="1"/>
</dbReference>
<keyword evidence="1" id="KW-0472">Membrane</keyword>
<evidence type="ECO:0000256" key="1">
    <source>
        <dbReference type="SAM" id="Phobius"/>
    </source>
</evidence>
<dbReference type="NCBIfam" id="TIGR02532">
    <property type="entry name" value="IV_pilin_GFxxxE"/>
    <property type="match status" value="1"/>
</dbReference>
<dbReference type="Proteomes" id="UP000185891">
    <property type="component" value="Unassembled WGS sequence"/>
</dbReference>
<keyword evidence="1" id="KW-1133">Transmembrane helix</keyword>
<dbReference type="PROSITE" id="PS00409">
    <property type="entry name" value="PROKAR_NTER_METHYL"/>
    <property type="match status" value="1"/>
</dbReference>
<evidence type="ECO:0008006" key="4">
    <source>
        <dbReference type="Google" id="ProtNLM"/>
    </source>
</evidence>
<dbReference type="AlphaFoldDB" id="A0A1F5EL71"/>
<comment type="caution">
    <text evidence="2">The sequence shown here is derived from an EMBL/GenBank/DDBJ whole genome shotgun (WGS) entry which is preliminary data.</text>
</comment>